<dbReference type="CDD" id="cd05233">
    <property type="entry name" value="SDR_c"/>
    <property type="match status" value="1"/>
</dbReference>
<dbReference type="GO" id="GO:0016491">
    <property type="term" value="F:oxidoreductase activity"/>
    <property type="evidence" value="ECO:0007669"/>
    <property type="project" value="UniProtKB-KW"/>
</dbReference>
<sequence>MAQPVYPSFTSTYHHDQYPAIDPTRSELDCSGKVVIVTGGGRGIGKAISLAFAKAHAKGIVLVGRTQSTLDETAAELKQINAGTDVLVCTADIVVQQQVQLAFDSIIEHFGGVPDVLVNNAGGLFGIGSLTEGDLDDFWKAFEVNVKGPLVVTQAYLRANKQHSPDTARTVINIASGAAHLPYAPRLTAYSTSKLANSKIAEYLHHENPSWNVFNMQPGVVATDLARQAGRKAPDTPELPAGFAVWLATQPEARILNGRFVWANWDITELIARKDEIEQRSLLTLTLKGWAEELSDEELHKQAFAPKRDGKKKE</sequence>
<gene>
    <name evidence="3" type="ORF">LTR36_000121</name>
</gene>
<dbReference type="PRINTS" id="PR00081">
    <property type="entry name" value="GDHRDH"/>
</dbReference>
<dbReference type="PANTHER" id="PTHR42901:SF1">
    <property type="entry name" value="ALCOHOL DEHYDROGENASE"/>
    <property type="match status" value="1"/>
</dbReference>
<dbReference type="InterPro" id="IPR036291">
    <property type="entry name" value="NAD(P)-bd_dom_sf"/>
</dbReference>
<evidence type="ECO:0000313" key="3">
    <source>
        <dbReference type="EMBL" id="KAK4550542.1"/>
    </source>
</evidence>
<dbReference type="Pfam" id="PF00106">
    <property type="entry name" value="adh_short"/>
    <property type="match status" value="1"/>
</dbReference>
<keyword evidence="4" id="KW-1185">Reference proteome</keyword>
<dbReference type="InterPro" id="IPR002347">
    <property type="entry name" value="SDR_fam"/>
</dbReference>
<dbReference type="Proteomes" id="UP001324427">
    <property type="component" value="Unassembled WGS sequence"/>
</dbReference>
<accession>A0AAV9JXX0</accession>
<protein>
    <recommendedName>
        <fullName evidence="5">NAD(P)-binding protein</fullName>
    </recommendedName>
</protein>
<comment type="caution">
    <text evidence="3">The sequence shown here is derived from an EMBL/GenBank/DDBJ whole genome shotgun (WGS) entry which is preliminary data.</text>
</comment>
<name>A0AAV9JXX0_9PEZI</name>
<dbReference type="AlphaFoldDB" id="A0AAV9JXX0"/>
<dbReference type="PANTHER" id="PTHR42901">
    <property type="entry name" value="ALCOHOL DEHYDROGENASE"/>
    <property type="match status" value="1"/>
</dbReference>
<dbReference type="SUPFAM" id="SSF51735">
    <property type="entry name" value="NAD(P)-binding Rossmann-fold domains"/>
    <property type="match status" value="1"/>
</dbReference>
<keyword evidence="2" id="KW-0560">Oxidoreductase</keyword>
<evidence type="ECO:0000256" key="2">
    <source>
        <dbReference type="ARBA" id="ARBA00023002"/>
    </source>
</evidence>
<evidence type="ECO:0000313" key="4">
    <source>
        <dbReference type="Proteomes" id="UP001324427"/>
    </source>
</evidence>
<dbReference type="EMBL" id="JAVFHQ010000001">
    <property type="protein sequence ID" value="KAK4550542.1"/>
    <property type="molecule type" value="Genomic_DNA"/>
</dbReference>
<evidence type="ECO:0000256" key="1">
    <source>
        <dbReference type="ARBA" id="ARBA00006484"/>
    </source>
</evidence>
<dbReference type="Gene3D" id="3.40.50.720">
    <property type="entry name" value="NAD(P)-binding Rossmann-like Domain"/>
    <property type="match status" value="1"/>
</dbReference>
<reference evidence="3 4" key="1">
    <citation type="submission" date="2021-11" db="EMBL/GenBank/DDBJ databases">
        <title>Black yeast isolated from Biological Soil Crust.</title>
        <authorList>
            <person name="Kurbessoian T."/>
        </authorList>
    </citation>
    <scope>NUCLEOTIDE SEQUENCE [LARGE SCALE GENOMIC DNA]</scope>
    <source>
        <strain evidence="3 4">CCFEE 5522</strain>
    </source>
</reference>
<organism evidence="3 4">
    <name type="scientific">Oleoguttula mirabilis</name>
    <dbReference type="NCBI Taxonomy" id="1507867"/>
    <lineage>
        <taxon>Eukaryota</taxon>
        <taxon>Fungi</taxon>
        <taxon>Dikarya</taxon>
        <taxon>Ascomycota</taxon>
        <taxon>Pezizomycotina</taxon>
        <taxon>Dothideomycetes</taxon>
        <taxon>Dothideomycetidae</taxon>
        <taxon>Mycosphaerellales</taxon>
        <taxon>Teratosphaeriaceae</taxon>
        <taxon>Oleoguttula</taxon>
    </lineage>
</organism>
<evidence type="ECO:0008006" key="5">
    <source>
        <dbReference type="Google" id="ProtNLM"/>
    </source>
</evidence>
<comment type="similarity">
    <text evidence="1">Belongs to the short-chain dehydrogenases/reductases (SDR) family.</text>
</comment>
<proteinExistence type="inferred from homology"/>